<accession>A0AAE9JRF8</accession>
<proteinExistence type="predicted"/>
<sequence length="76" mass="9009">MVYVAVVQPFMTKVVEKQKTIEELEEKNQELMLQNPLNFWKRVEETGILQKPTDSHHHRPTVHFIIFKPGRKPKGK</sequence>
<evidence type="ECO:0000313" key="2">
    <source>
        <dbReference type="Proteomes" id="UP000829354"/>
    </source>
</evidence>
<evidence type="ECO:0000313" key="1">
    <source>
        <dbReference type="EMBL" id="UMM40859.1"/>
    </source>
</evidence>
<dbReference type="Proteomes" id="UP000829354">
    <property type="component" value="Chromosome X"/>
</dbReference>
<protein>
    <submittedName>
        <fullName evidence="1">Uncharacterized protein</fullName>
    </submittedName>
</protein>
<keyword evidence="2" id="KW-1185">Reference proteome</keyword>
<dbReference type="EMBL" id="CP092625">
    <property type="protein sequence ID" value="UMM40859.1"/>
    <property type="molecule type" value="Genomic_DNA"/>
</dbReference>
<name>A0AAE9JRF8_CAEBR</name>
<reference evidence="1 2" key="1">
    <citation type="submission" date="2022-04" db="EMBL/GenBank/DDBJ databases">
        <title>Chromosome-level reference genomes for two strains of Caenorhabditis briggsae: an improved platform for comparative genomics.</title>
        <authorList>
            <person name="Stevens L."/>
            <person name="Andersen E."/>
        </authorList>
    </citation>
    <scope>NUCLEOTIDE SEQUENCE [LARGE SCALE GENOMIC DNA]</scope>
    <source>
        <strain evidence="1">VX34</strain>
        <tissue evidence="1">Whole-organism</tissue>
    </source>
</reference>
<organism evidence="1 2">
    <name type="scientific">Caenorhabditis briggsae</name>
    <dbReference type="NCBI Taxonomy" id="6238"/>
    <lineage>
        <taxon>Eukaryota</taxon>
        <taxon>Metazoa</taxon>
        <taxon>Ecdysozoa</taxon>
        <taxon>Nematoda</taxon>
        <taxon>Chromadorea</taxon>
        <taxon>Rhabditida</taxon>
        <taxon>Rhabditina</taxon>
        <taxon>Rhabditomorpha</taxon>
        <taxon>Rhabditoidea</taxon>
        <taxon>Rhabditidae</taxon>
        <taxon>Peloderinae</taxon>
        <taxon>Caenorhabditis</taxon>
    </lineage>
</organism>
<dbReference type="AlphaFoldDB" id="A0AAE9JRF8"/>
<gene>
    <name evidence="1" type="ORF">L5515_017365</name>
</gene>